<dbReference type="PIRSF" id="PIRSF033271">
    <property type="entry name" value="UCP033271"/>
    <property type="match status" value="1"/>
</dbReference>
<feature type="domain" description="UPF0261" evidence="2">
    <location>
        <begin position="192"/>
        <end position="411"/>
    </location>
</feature>
<dbReference type="OrthoDB" id="10264588at2759"/>
<reference evidence="3" key="1">
    <citation type="submission" date="2022-10" db="EMBL/GenBank/DDBJ databases">
        <title>Tapping the CABI collections for fungal endophytes: first genome assemblies for Collariella, Neodidymelliopsis, Ascochyta clinopodiicola, Didymella pomorum, Didymosphaeria variabile, Neocosmospora piperis and Neocucurbitaria cava.</title>
        <authorList>
            <person name="Hill R."/>
        </authorList>
    </citation>
    <scope>NUCLEOTIDE SEQUENCE</scope>
    <source>
        <strain evidence="3">IMI 356815</strain>
    </source>
</reference>
<evidence type="ECO:0000313" key="3">
    <source>
        <dbReference type="EMBL" id="KAJ4351526.1"/>
    </source>
</evidence>
<accession>A0A9W8XJ16</accession>
<dbReference type="EMBL" id="JAPEUX010000005">
    <property type="protein sequence ID" value="KAJ4351526.1"/>
    <property type="molecule type" value="Genomic_DNA"/>
</dbReference>
<dbReference type="InterPro" id="IPR044122">
    <property type="entry name" value="UPF0261_N"/>
</dbReference>
<sequence>MVHVVLLGTCDTKLDELLFLRKAIQGEDPNVGVSLVDVGRAETKHEAITYKHSDLIENYGKGQKVDGLPRGELIKSMADYATALVKELYNKTDGTYIDGIVSAGGSGGTSLAAAVMRDALPIGFPKLIVSTVASGDTGPIVEETDITLMYSVVDVAGLNQVLRNVLSNAGAAIAGMAKSYASRRTLSPPVVKTRVGITMFGVTTPAVDAIRKHLESKHSVETYVFHATGHGGKAMERLVREGGLDAVLDLTTTEVCDLLTGGVMSAADDRLEAAAKAGIPNLVSVGATDMSNFGPKSTVPERYKSRKLYEHNPVVTLMRTSQEEAKEVGSFIAAQLRQHARDQAMIEVWLPKGGVSMIATPDGPFADASADEAMFKAINDGLDGSDIQVKEDAREINDSSFARDIAESLMEKIRVYRTP</sequence>
<dbReference type="RefSeq" id="XP_056069882.1">
    <property type="nucleotide sequence ID" value="XM_056215635.1"/>
</dbReference>
<dbReference type="Proteomes" id="UP001140513">
    <property type="component" value="Unassembled WGS sequence"/>
</dbReference>
<dbReference type="PANTHER" id="PTHR31862">
    <property type="entry name" value="UPF0261 DOMAIN PROTEIN (AFU_ORTHOLOGUE AFUA_1G10120)"/>
    <property type="match status" value="1"/>
</dbReference>
<dbReference type="InterPro" id="IPR051353">
    <property type="entry name" value="Tobamovirus_resist_UPF0261"/>
</dbReference>
<dbReference type="PANTHER" id="PTHR31862:SF1">
    <property type="entry name" value="UPF0261 DOMAIN PROTEIN (AFU_ORTHOLOGUE AFUA_1G10120)"/>
    <property type="match status" value="1"/>
</dbReference>
<dbReference type="InterPro" id="IPR008322">
    <property type="entry name" value="UPF0261"/>
</dbReference>
<dbReference type="CDD" id="cd15488">
    <property type="entry name" value="Tm-1-like"/>
    <property type="match status" value="1"/>
</dbReference>
<dbReference type="InterPro" id="IPR056778">
    <property type="entry name" value="UPF0261_C"/>
</dbReference>
<keyword evidence="4" id="KW-1185">Reference proteome</keyword>
<evidence type="ECO:0000259" key="1">
    <source>
        <dbReference type="Pfam" id="PF06792"/>
    </source>
</evidence>
<proteinExistence type="predicted"/>
<name>A0A9W8XJ16_9PLEO</name>
<protein>
    <submittedName>
        <fullName evidence="3">Uncharacterized protein</fullName>
    </submittedName>
</protein>
<dbReference type="Gene3D" id="3.40.50.12030">
    <property type="entry name" value="Uncharacterised protein family UPF0261, NC domain"/>
    <property type="match status" value="1"/>
</dbReference>
<dbReference type="NCBIfam" id="NF002674">
    <property type="entry name" value="PRK02399.1-2"/>
    <property type="match status" value="1"/>
</dbReference>
<dbReference type="Gene3D" id="3.40.50.12020">
    <property type="entry name" value="Uncharacterised protein family UPF0261, NN domain"/>
    <property type="match status" value="1"/>
</dbReference>
<gene>
    <name evidence="3" type="ORF">N0V89_006869</name>
</gene>
<dbReference type="AlphaFoldDB" id="A0A9W8XJ16"/>
<dbReference type="Pfam" id="PF23189">
    <property type="entry name" value="UPF0261_C"/>
    <property type="match status" value="1"/>
</dbReference>
<dbReference type="GeneID" id="80910399"/>
<feature type="domain" description="UPF0261" evidence="1">
    <location>
        <begin position="3"/>
        <end position="181"/>
    </location>
</feature>
<dbReference type="Pfam" id="PF06792">
    <property type="entry name" value="UPF0261"/>
    <property type="match status" value="1"/>
</dbReference>
<evidence type="ECO:0000259" key="2">
    <source>
        <dbReference type="Pfam" id="PF23189"/>
    </source>
</evidence>
<organism evidence="3 4">
    <name type="scientific">Didymosphaeria variabile</name>
    <dbReference type="NCBI Taxonomy" id="1932322"/>
    <lineage>
        <taxon>Eukaryota</taxon>
        <taxon>Fungi</taxon>
        <taxon>Dikarya</taxon>
        <taxon>Ascomycota</taxon>
        <taxon>Pezizomycotina</taxon>
        <taxon>Dothideomycetes</taxon>
        <taxon>Pleosporomycetidae</taxon>
        <taxon>Pleosporales</taxon>
        <taxon>Massarineae</taxon>
        <taxon>Didymosphaeriaceae</taxon>
        <taxon>Didymosphaeria</taxon>
    </lineage>
</organism>
<comment type="caution">
    <text evidence="3">The sequence shown here is derived from an EMBL/GenBank/DDBJ whole genome shotgun (WGS) entry which is preliminary data.</text>
</comment>
<evidence type="ECO:0000313" key="4">
    <source>
        <dbReference type="Proteomes" id="UP001140513"/>
    </source>
</evidence>